<dbReference type="Proteomes" id="UP000654918">
    <property type="component" value="Unassembled WGS sequence"/>
</dbReference>
<evidence type="ECO:0000313" key="2">
    <source>
        <dbReference type="EMBL" id="KAF6839378.1"/>
    </source>
</evidence>
<accession>A0A8H6KY94</accession>
<proteinExistence type="predicted"/>
<dbReference type="AlphaFoldDB" id="A0A8H6KY94"/>
<evidence type="ECO:0000256" key="1">
    <source>
        <dbReference type="SAM" id="MobiDB-lite"/>
    </source>
</evidence>
<sequence length="72" mass="7676">MWTGGGPKRDDIDDTAISRGLHGLVKEKPKLPGAVAPMGTTQDSRERVVGIMTTVSMDDDPSEGRPVVRASQ</sequence>
<dbReference type="EMBL" id="WIGO01000013">
    <property type="protein sequence ID" value="KAF6839378.1"/>
    <property type="molecule type" value="Genomic_DNA"/>
</dbReference>
<feature type="region of interest" description="Disordered" evidence="1">
    <location>
        <begin position="23"/>
        <end position="45"/>
    </location>
</feature>
<evidence type="ECO:0000313" key="3">
    <source>
        <dbReference type="Proteomes" id="UP000654918"/>
    </source>
</evidence>
<name>A0A8H6KY94_9PEZI</name>
<keyword evidence="3" id="KW-1185">Reference proteome</keyword>
<reference evidence="2" key="1">
    <citation type="journal article" date="2020" name="Phytopathology">
        <title>Genome Sequence Resources of Colletotrichum truncatum, C. plurivorum, C. musicola, and C. sojae: Four Species Pathogenic to Soybean (Glycine max).</title>
        <authorList>
            <person name="Rogerio F."/>
            <person name="Boufleur T.R."/>
            <person name="Ciampi-Guillardi M."/>
            <person name="Sukno S.A."/>
            <person name="Thon M.R."/>
            <person name="Massola Junior N.S."/>
            <person name="Baroncelli R."/>
        </authorList>
    </citation>
    <scope>NUCLEOTIDE SEQUENCE</scope>
    <source>
        <strain evidence="2">LFN00145</strain>
    </source>
</reference>
<comment type="caution">
    <text evidence="2">The sequence shown here is derived from an EMBL/GenBank/DDBJ whole genome shotgun (WGS) entry which is preliminary data.</text>
</comment>
<gene>
    <name evidence="2" type="ORF">CPLU01_01798</name>
</gene>
<organism evidence="2 3">
    <name type="scientific">Colletotrichum plurivorum</name>
    <dbReference type="NCBI Taxonomy" id="2175906"/>
    <lineage>
        <taxon>Eukaryota</taxon>
        <taxon>Fungi</taxon>
        <taxon>Dikarya</taxon>
        <taxon>Ascomycota</taxon>
        <taxon>Pezizomycotina</taxon>
        <taxon>Sordariomycetes</taxon>
        <taxon>Hypocreomycetidae</taxon>
        <taxon>Glomerellales</taxon>
        <taxon>Glomerellaceae</taxon>
        <taxon>Colletotrichum</taxon>
        <taxon>Colletotrichum orchidearum species complex</taxon>
    </lineage>
</organism>
<protein>
    <submittedName>
        <fullName evidence="2">Uncharacterized protein</fullName>
    </submittedName>
</protein>